<protein>
    <submittedName>
        <fullName evidence="1">Uncharacterized protein</fullName>
    </submittedName>
</protein>
<organism evidence="1 2">
    <name type="scientific">Algivirga pacifica</name>
    <dbReference type="NCBI Taxonomy" id="1162670"/>
    <lineage>
        <taxon>Bacteria</taxon>
        <taxon>Pseudomonadati</taxon>
        <taxon>Bacteroidota</taxon>
        <taxon>Cytophagia</taxon>
        <taxon>Cytophagales</taxon>
        <taxon>Flammeovirgaceae</taxon>
        <taxon>Algivirga</taxon>
    </lineage>
</organism>
<dbReference type="EMBL" id="BAABJX010000016">
    <property type="protein sequence ID" value="GAA4825400.1"/>
    <property type="molecule type" value="Genomic_DNA"/>
</dbReference>
<accession>A0ABP9D2F4</accession>
<comment type="caution">
    <text evidence="1">The sequence shown here is derived from an EMBL/GenBank/DDBJ whole genome shotgun (WGS) entry which is preliminary data.</text>
</comment>
<gene>
    <name evidence="1" type="ORF">GCM10023331_07300</name>
</gene>
<proteinExistence type="predicted"/>
<evidence type="ECO:0000313" key="2">
    <source>
        <dbReference type="Proteomes" id="UP001500298"/>
    </source>
</evidence>
<evidence type="ECO:0000313" key="1">
    <source>
        <dbReference type="EMBL" id="GAA4825400.1"/>
    </source>
</evidence>
<name>A0ABP9D2F4_9BACT</name>
<dbReference type="Proteomes" id="UP001500298">
    <property type="component" value="Unassembled WGS sequence"/>
</dbReference>
<keyword evidence="2" id="KW-1185">Reference proteome</keyword>
<dbReference type="RefSeq" id="WP_345369291.1">
    <property type="nucleotide sequence ID" value="NZ_BAABJX010000016.1"/>
</dbReference>
<reference evidence="2" key="1">
    <citation type="journal article" date="2019" name="Int. J. Syst. Evol. Microbiol.">
        <title>The Global Catalogue of Microorganisms (GCM) 10K type strain sequencing project: providing services to taxonomists for standard genome sequencing and annotation.</title>
        <authorList>
            <consortium name="The Broad Institute Genomics Platform"/>
            <consortium name="The Broad Institute Genome Sequencing Center for Infectious Disease"/>
            <person name="Wu L."/>
            <person name="Ma J."/>
        </authorList>
    </citation>
    <scope>NUCLEOTIDE SEQUENCE [LARGE SCALE GENOMIC DNA]</scope>
    <source>
        <strain evidence="2">JCM 18326</strain>
    </source>
</reference>
<sequence>MIDHSHTTEYPQSNYEEVSNKIVQLYHEWKQEHRGQPPTRLLINYQDFKAIQGAHDYAFTSSMGVIRKYMGMKIIRTSDVKPGEMEIL</sequence>